<accession>A0A6A4N1V9</accession>
<organism evidence="2 3">
    <name type="scientific">Lupinus albus</name>
    <name type="common">White lupine</name>
    <name type="synonym">Lupinus termis</name>
    <dbReference type="NCBI Taxonomy" id="3870"/>
    <lineage>
        <taxon>Eukaryota</taxon>
        <taxon>Viridiplantae</taxon>
        <taxon>Streptophyta</taxon>
        <taxon>Embryophyta</taxon>
        <taxon>Tracheophyta</taxon>
        <taxon>Spermatophyta</taxon>
        <taxon>Magnoliopsida</taxon>
        <taxon>eudicotyledons</taxon>
        <taxon>Gunneridae</taxon>
        <taxon>Pentapetalae</taxon>
        <taxon>rosids</taxon>
        <taxon>fabids</taxon>
        <taxon>Fabales</taxon>
        <taxon>Fabaceae</taxon>
        <taxon>Papilionoideae</taxon>
        <taxon>50 kb inversion clade</taxon>
        <taxon>genistoids sensu lato</taxon>
        <taxon>core genistoids</taxon>
        <taxon>Genisteae</taxon>
        <taxon>Lupinus</taxon>
    </lineage>
</organism>
<evidence type="ECO:0000313" key="2">
    <source>
        <dbReference type="EMBL" id="KAE9584612.1"/>
    </source>
</evidence>
<dbReference type="Proteomes" id="UP000447434">
    <property type="component" value="Chromosome 25"/>
</dbReference>
<dbReference type="OrthoDB" id="773986at2759"/>
<keyword evidence="3" id="KW-1185">Reference proteome</keyword>
<name>A0A6A4N1V9_LUPAL</name>
<comment type="caution">
    <text evidence="2">The sequence shown here is derived from an EMBL/GenBank/DDBJ whole genome shotgun (WGS) entry which is preliminary data.</text>
</comment>
<evidence type="ECO:0000313" key="3">
    <source>
        <dbReference type="Proteomes" id="UP000447434"/>
    </source>
</evidence>
<dbReference type="PANTHER" id="PTHR36713:SF1">
    <property type="entry name" value="OS09G0344700 PROTEIN"/>
    <property type="match status" value="1"/>
</dbReference>
<evidence type="ECO:0000256" key="1">
    <source>
        <dbReference type="SAM" id="MobiDB-lite"/>
    </source>
</evidence>
<dbReference type="PANTHER" id="PTHR36713">
    <property type="entry name" value="OS09G0344700 PROTEIN"/>
    <property type="match status" value="1"/>
</dbReference>
<feature type="compositionally biased region" description="Acidic residues" evidence="1">
    <location>
        <begin position="119"/>
        <end position="131"/>
    </location>
</feature>
<dbReference type="EMBL" id="WOCE01000025">
    <property type="protein sequence ID" value="KAE9584612.1"/>
    <property type="molecule type" value="Genomic_DNA"/>
</dbReference>
<dbReference type="AlphaFoldDB" id="A0A6A4N1V9"/>
<proteinExistence type="predicted"/>
<reference evidence="3" key="1">
    <citation type="journal article" date="2020" name="Nat. Commun.">
        <title>Genome sequence of the cluster root forming white lupin.</title>
        <authorList>
            <person name="Hufnagel B."/>
            <person name="Marques A."/>
            <person name="Soriano A."/>
            <person name="Marques L."/>
            <person name="Divol F."/>
            <person name="Doumas P."/>
            <person name="Sallet E."/>
            <person name="Mancinotti D."/>
            <person name="Carrere S."/>
            <person name="Marande W."/>
            <person name="Arribat S."/>
            <person name="Keller J."/>
            <person name="Huneau C."/>
            <person name="Blein T."/>
            <person name="Aime D."/>
            <person name="Laguerre M."/>
            <person name="Taylor J."/>
            <person name="Schubert V."/>
            <person name="Nelson M."/>
            <person name="Geu-Flores F."/>
            <person name="Crespi M."/>
            <person name="Gallardo-Guerrero K."/>
            <person name="Delaux P.-M."/>
            <person name="Salse J."/>
            <person name="Berges H."/>
            <person name="Guyot R."/>
            <person name="Gouzy J."/>
            <person name="Peret B."/>
        </authorList>
    </citation>
    <scope>NUCLEOTIDE SEQUENCE [LARGE SCALE GENOMIC DNA]</scope>
    <source>
        <strain evidence="3">cv. Amiga</strain>
    </source>
</reference>
<feature type="region of interest" description="Disordered" evidence="1">
    <location>
        <begin position="111"/>
        <end position="143"/>
    </location>
</feature>
<protein>
    <submittedName>
        <fullName evidence="2">Uncharacterized protein</fullName>
    </submittedName>
</protein>
<feature type="region of interest" description="Disordered" evidence="1">
    <location>
        <begin position="55"/>
        <end position="85"/>
    </location>
</feature>
<gene>
    <name evidence="2" type="ORF">Lalb_Chr25g0279941</name>
</gene>
<sequence>MESTEQRSDLLHRILPPRLEDAGLEDCALPPESIHQAFLKAATAVKHIFSDDDSDCLNNPSPGEDASDVLLGIDPENEPPAGPCGVEKGCEAGGRGVKLGEGGESCVDELKGLGIKDDDIVEEGDDDEDDDKEKKPNLVEGFV</sequence>